<evidence type="ECO:0000313" key="3">
    <source>
        <dbReference type="EMBL" id="MPL94267.1"/>
    </source>
</evidence>
<dbReference type="PANTHER" id="PTHR35807">
    <property type="entry name" value="TRANSCRIPTIONAL REGULATOR REDD-RELATED"/>
    <property type="match status" value="1"/>
</dbReference>
<dbReference type="InterPro" id="IPR011990">
    <property type="entry name" value="TPR-like_helical_dom_sf"/>
</dbReference>
<dbReference type="Pfam" id="PF00072">
    <property type="entry name" value="Response_reg"/>
    <property type="match status" value="1"/>
</dbReference>
<dbReference type="Pfam" id="PF03704">
    <property type="entry name" value="BTAD"/>
    <property type="match status" value="1"/>
</dbReference>
<dbReference type="SUPFAM" id="SSF46894">
    <property type="entry name" value="C-terminal effector domain of the bipartite response regulators"/>
    <property type="match status" value="1"/>
</dbReference>
<dbReference type="Gene3D" id="1.25.40.10">
    <property type="entry name" value="Tetratricopeptide repeat domain"/>
    <property type="match status" value="1"/>
</dbReference>
<sequence length="311" mass="35885">MRAVIVDDEYYAMQGLKMELEDIGGIEIAGIFEDCSKLLAQIKEIQPDIIFLDIEMPQMTGFQLVDKLMDSGCAPKIVFVTAFSHYAVTAFEINAIDYIVKPVTKNRLIKTLEKIGSFPATDKEAALQINCFRHFSIQVNGKDINSGWRTRKAEELIAFLISEKGSYVSKDKIAEALWPEQSRESAMSNLYLAYYYIKKQEEKYGVRIPVESERGKMRINMELIVCDMLEFDKLIESANNASAGQRAVTLEKAAELYRGLLFEDSYYTWVVTIQSNYEYRYIELLNYLIDYHLENGEKQKAVYYEEKMNQL</sequence>
<dbReference type="GO" id="GO:0003677">
    <property type="term" value="F:DNA binding"/>
    <property type="evidence" value="ECO:0007669"/>
    <property type="project" value="UniProtKB-KW"/>
</dbReference>
<comment type="caution">
    <text evidence="3">The sequence shown here is derived from an EMBL/GenBank/DDBJ whole genome shotgun (WGS) entry which is preliminary data.</text>
</comment>
<name>A0A644VSK4_9ZZZZ</name>
<dbReference type="SUPFAM" id="SSF52172">
    <property type="entry name" value="CheY-like"/>
    <property type="match status" value="1"/>
</dbReference>
<accession>A0A644VSK4</accession>
<gene>
    <name evidence="3" type="primary">cheB_18</name>
    <name evidence="3" type="ORF">SDC9_40417</name>
</gene>
<dbReference type="Gene3D" id="1.10.10.10">
    <property type="entry name" value="Winged helix-like DNA-binding domain superfamily/Winged helix DNA-binding domain"/>
    <property type="match status" value="1"/>
</dbReference>
<dbReference type="EMBL" id="VSSQ01000421">
    <property type="protein sequence ID" value="MPL94267.1"/>
    <property type="molecule type" value="Genomic_DNA"/>
</dbReference>
<dbReference type="EC" id="3.1.1.61" evidence="3"/>
<dbReference type="SMART" id="SM00448">
    <property type="entry name" value="REC"/>
    <property type="match status" value="1"/>
</dbReference>
<dbReference type="GO" id="GO:0000160">
    <property type="term" value="P:phosphorelay signal transduction system"/>
    <property type="evidence" value="ECO:0007669"/>
    <property type="project" value="InterPro"/>
</dbReference>
<evidence type="ECO:0000256" key="1">
    <source>
        <dbReference type="ARBA" id="ARBA00023125"/>
    </source>
</evidence>
<proteinExistence type="predicted"/>
<dbReference type="GO" id="GO:0006355">
    <property type="term" value="P:regulation of DNA-templated transcription"/>
    <property type="evidence" value="ECO:0007669"/>
    <property type="project" value="InterPro"/>
</dbReference>
<dbReference type="InterPro" id="IPR051677">
    <property type="entry name" value="AfsR-DnrI-RedD_regulator"/>
</dbReference>
<protein>
    <submittedName>
        <fullName evidence="3">Chemotaxis response regulator protein-glutamate methylesterase</fullName>
        <ecNumber evidence="3">3.1.1.61</ecNumber>
    </submittedName>
</protein>
<keyword evidence="1" id="KW-0238">DNA-binding</keyword>
<feature type="domain" description="Response regulatory" evidence="2">
    <location>
        <begin position="2"/>
        <end position="116"/>
    </location>
</feature>
<evidence type="ECO:0000259" key="2">
    <source>
        <dbReference type="PROSITE" id="PS50110"/>
    </source>
</evidence>
<keyword evidence="3" id="KW-0378">Hydrolase</keyword>
<reference evidence="3" key="1">
    <citation type="submission" date="2019-08" db="EMBL/GenBank/DDBJ databases">
        <authorList>
            <person name="Kucharzyk K."/>
            <person name="Murdoch R.W."/>
            <person name="Higgins S."/>
            <person name="Loffler F."/>
        </authorList>
    </citation>
    <scope>NUCLEOTIDE SEQUENCE</scope>
</reference>
<dbReference type="PROSITE" id="PS50110">
    <property type="entry name" value="RESPONSE_REGULATORY"/>
    <property type="match status" value="1"/>
</dbReference>
<dbReference type="InterPro" id="IPR036388">
    <property type="entry name" value="WH-like_DNA-bd_sf"/>
</dbReference>
<dbReference type="InterPro" id="IPR001789">
    <property type="entry name" value="Sig_transdc_resp-reg_receiver"/>
</dbReference>
<dbReference type="GO" id="GO:0008984">
    <property type="term" value="F:protein-glutamate methylesterase activity"/>
    <property type="evidence" value="ECO:0007669"/>
    <property type="project" value="UniProtKB-EC"/>
</dbReference>
<dbReference type="AlphaFoldDB" id="A0A644VSK4"/>
<dbReference type="InterPro" id="IPR016032">
    <property type="entry name" value="Sig_transdc_resp-reg_C-effctor"/>
</dbReference>
<dbReference type="Gene3D" id="3.40.50.2300">
    <property type="match status" value="1"/>
</dbReference>
<organism evidence="3">
    <name type="scientific">bioreactor metagenome</name>
    <dbReference type="NCBI Taxonomy" id="1076179"/>
    <lineage>
        <taxon>unclassified sequences</taxon>
        <taxon>metagenomes</taxon>
        <taxon>ecological metagenomes</taxon>
    </lineage>
</organism>
<dbReference type="InterPro" id="IPR005158">
    <property type="entry name" value="BTAD"/>
</dbReference>
<dbReference type="InterPro" id="IPR011006">
    <property type="entry name" value="CheY-like_superfamily"/>
</dbReference>